<proteinExistence type="inferred from homology"/>
<gene>
    <name evidence="10" type="ORF">LUZ61_009769</name>
</gene>
<dbReference type="InterPro" id="IPR051543">
    <property type="entry name" value="Serine_Peptidase_S9A"/>
</dbReference>
<keyword evidence="4 6" id="KW-0720">Serine protease</keyword>
<dbReference type="Pfam" id="PF00326">
    <property type="entry name" value="Peptidase_S9"/>
    <property type="match status" value="1"/>
</dbReference>
<keyword evidence="11" id="KW-1185">Reference proteome</keyword>
<comment type="similarity">
    <text evidence="1 6">Belongs to the peptidase S9A family.</text>
</comment>
<dbReference type="Pfam" id="PF02897">
    <property type="entry name" value="Peptidase_S9_N"/>
    <property type="match status" value="1"/>
</dbReference>
<evidence type="ECO:0000256" key="5">
    <source>
        <dbReference type="ARBA" id="ARBA00045448"/>
    </source>
</evidence>
<evidence type="ECO:0000256" key="3">
    <source>
        <dbReference type="ARBA" id="ARBA00022801"/>
    </source>
</evidence>
<evidence type="ECO:0000259" key="9">
    <source>
        <dbReference type="Pfam" id="PF02897"/>
    </source>
</evidence>
<dbReference type="PANTHER" id="PTHR11757">
    <property type="entry name" value="PROTEASE FAMILY S9A OLIGOPEPTIDASE"/>
    <property type="match status" value="1"/>
</dbReference>
<dbReference type="GO" id="GO:0006508">
    <property type="term" value="P:proteolysis"/>
    <property type="evidence" value="ECO:0007669"/>
    <property type="project" value="UniProtKB-KW"/>
</dbReference>
<sequence length="786" mass="88790">MLRRSSLAGATVARRLMHRRAGRTSKPQSPPLPPPPSPPKPPQKPTPVSLHGETLHDPYAWMAALSDTVAMRHMDLHVEQEEKYTEAVLASLGADRLVRKLQVEMASRLASDLSTQPVRWGPWLYYRRVEEGKQYPVLCRRKASLHEEFISNRDPSAGFDFTSGKKIEQKLIDYNQEAERFGGYSYEELSEVSPDHNFIAYTMFDKDKDSFTLLVRDLATGILLDRPRADRVAGLSWAMNGRALLYTIVNDERRPYRIYCSVLGSNKDDTIILEEADENIYLSIRNTKDFSFITVNIFSDSSSKVYLIRGDDPFSGMSLVWEGETQSHCVIEHNKGKLFLFTDSARDSHCLLFCDANLSSTNDWQNLLVEEPGITLLDVDFCDTHMVLILKQDNKFRLCSVKLPLPSNVKGPVRLLDLCPNYLPLPDHVCQIASGPNYDFSSSIMRFTISSPVMPDAVVDYNLLNGKWTIVQQQNLLHESTKILYGASFASPTKENQAIDNNRCNHGSNGSNEWNDLLDYYECQYYCADSKDKEVAVPLTVVYSKKHKKEEAGPGLLLGHGAYGEVMDQRWRSELKSLLDRGWVIAFADVRGGGGHGKKWHQDGTRTKKINSINDFVSCAEFLVQKELVKENRLAAWGYSAGGLLVASAINANPSLFRTAILKGPFLDVLNTLLHPILPLTPIDYHEFGYPIFLEDFQAIKEYSPYENIKKDVLYPAVMVTSSLSTRFGVWEAAKWAARARDLTIYDPQRPIVLNMTTDIIEDSKYLQTKELAIETAFLLKTVADP</sequence>
<organism evidence="10 11">
    <name type="scientific">Rhynchospora tenuis</name>
    <dbReference type="NCBI Taxonomy" id="198213"/>
    <lineage>
        <taxon>Eukaryota</taxon>
        <taxon>Viridiplantae</taxon>
        <taxon>Streptophyta</taxon>
        <taxon>Embryophyta</taxon>
        <taxon>Tracheophyta</taxon>
        <taxon>Spermatophyta</taxon>
        <taxon>Magnoliopsida</taxon>
        <taxon>Liliopsida</taxon>
        <taxon>Poales</taxon>
        <taxon>Cyperaceae</taxon>
        <taxon>Cyperoideae</taxon>
        <taxon>Rhynchosporeae</taxon>
        <taxon>Rhynchospora</taxon>
    </lineage>
</organism>
<comment type="caution">
    <text evidence="10">The sequence shown here is derived from an EMBL/GenBank/DDBJ whole genome shotgun (WGS) entry which is preliminary data.</text>
</comment>
<name>A0AAD5ZY60_9POAL</name>
<evidence type="ECO:0000256" key="4">
    <source>
        <dbReference type="ARBA" id="ARBA00022825"/>
    </source>
</evidence>
<dbReference type="SUPFAM" id="SSF50993">
    <property type="entry name" value="Peptidase/esterase 'gauge' domain"/>
    <property type="match status" value="1"/>
</dbReference>
<keyword evidence="3 6" id="KW-0378">Hydrolase</keyword>
<dbReference type="GO" id="GO:0004252">
    <property type="term" value="F:serine-type endopeptidase activity"/>
    <property type="evidence" value="ECO:0007669"/>
    <property type="project" value="UniProtKB-UniRule"/>
</dbReference>
<evidence type="ECO:0000313" key="10">
    <source>
        <dbReference type="EMBL" id="KAJ3706064.1"/>
    </source>
</evidence>
<dbReference type="InterPro" id="IPR029058">
    <property type="entry name" value="AB_hydrolase_fold"/>
</dbReference>
<dbReference type="EMBL" id="JAMRDG010000001">
    <property type="protein sequence ID" value="KAJ3706064.1"/>
    <property type="molecule type" value="Genomic_DNA"/>
</dbReference>
<dbReference type="Gene3D" id="3.40.50.1820">
    <property type="entry name" value="alpha/beta hydrolase"/>
    <property type="match status" value="1"/>
</dbReference>
<feature type="domain" description="Peptidase S9A N-terminal" evidence="9">
    <location>
        <begin position="42"/>
        <end position="474"/>
    </location>
</feature>
<feature type="domain" description="Peptidase S9 prolyl oligopeptidase catalytic" evidence="8">
    <location>
        <begin position="573"/>
        <end position="741"/>
    </location>
</feature>
<evidence type="ECO:0000259" key="8">
    <source>
        <dbReference type="Pfam" id="PF00326"/>
    </source>
</evidence>
<feature type="compositionally biased region" description="Pro residues" evidence="7">
    <location>
        <begin position="28"/>
        <end position="45"/>
    </location>
</feature>
<accession>A0AAD5ZY60</accession>
<feature type="region of interest" description="Disordered" evidence="7">
    <location>
        <begin position="1"/>
        <end position="53"/>
    </location>
</feature>
<evidence type="ECO:0000256" key="6">
    <source>
        <dbReference type="RuleBase" id="RU368024"/>
    </source>
</evidence>
<dbReference type="EC" id="3.4.21.-" evidence="6"/>
<comment type="function">
    <text evidence="5">Serine peptidase whose precise substrate specificity remains unclear. Does not cleave peptides after a arginine or lysine residue. Regulates trans-Golgi network morphology and sorting by regulating the membrane binding of the AP-1 complex. May play a role in the regulation of synaptic vesicle exocytosis.</text>
</comment>
<evidence type="ECO:0000256" key="1">
    <source>
        <dbReference type="ARBA" id="ARBA00005228"/>
    </source>
</evidence>
<protein>
    <recommendedName>
        <fullName evidence="6">Prolyl endopeptidase</fullName>
        <ecNumber evidence="6">3.4.21.-</ecNumber>
    </recommendedName>
</protein>
<dbReference type="InterPro" id="IPR023302">
    <property type="entry name" value="Pept_S9A_N"/>
</dbReference>
<dbReference type="InterPro" id="IPR002470">
    <property type="entry name" value="Peptidase_S9A"/>
</dbReference>
<dbReference type="AlphaFoldDB" id="A0AAD5ZY60"/>
<dbReference type="Proteomes" id="UP001210211">
    <property type="component" value="Unassembled WGS sequence"/>
</dbReference>
<dbReference type="PRINTS" id="PR00862">
    <property type="entry name" value="PROLIGOPTASE"/>
</dbReference>
<dbReference type="InterPro" id="IPR001375">
    <property type="entry name" value="Peptidase_S9_cat"/>
</dbReference>
<dbReference type="PANTHER" id="PTHR11757:SF19">
    <property type="entry name" value="PROLYL ENDOPEPTIDASE-LIKE"/>
    <property type="match status" value="1"/>
</dbReference>
<keyword evidence="2 6" id="KW-0645">Protease</keyword>
<evidence type="ECO:0000313" key="11">
    <source>
        <dbReference type="Proteomes" id="UP001210211"/>
    </source>
</evidence>
<reference evidence="10 11" key="1">
    <citation type="journal article" date="2022" name="Cell">
        <title>Repeat-based holocentromeres influence genome architecture and karyotype evolution.</title>
        <authorList>
            <person name="Hofstatter P.G."/>
            <person name="Thangavel G."/>
            <person name="Lux T."/>
            <person name="Neumann P."/>
            <person name="Vondrak T."/>
            <person name="Novak P."/>
            <person name="Zhang M."/>
            <person name="Costa L."/>
            <person name="Castellani M."/>
            <person name="Scott A."/>
            <person name="Toegelov H."/>
            <person name="Fuchs J."/>
            <person name="Mata-Sucre Y."/>
            <person name="Dias Y."/>
            <person name="Vanzela A.L.L."/>
            <person name="Huettel B."/>
            <person name="Almeida C.C.S."/>
            <person name="Simkova H."/>
            <person name="Souza G."/>
            <person name="Pedrosa-Harand A."/>
            <person name="Macas J."/>
            <person name="Mayer K.F.X."/>
            <person name="Houben A."/>
            <person name="Marques A."/>
        </authorList>
    </citation>
    <scope>NUCLEOTIDE SEQUENCE [LARGE SCALE GENOMIC DNA]</scope>
    <source>
        <strain evidence="10">RhyTen1mFocal</strain>
    </source>
</reference>
<evidence type="ECO:0000256" key="2">
    <source>
        <dbReference type="ARBA" id="ARBA00022670"/>
    </source>
</evidence>
<evidence type="ECO:0000256" key="7">
    <source>
        <dbReference type="SAM" id="MobiDB-lite"/>
    </source>
</evidence>
<dbReference type="SUPFAM" id="SSF53474">
    <property type="entry name" value="alpha/beta-Hydrolases"/>
    <property type="match status" value="1"/>
</dbReference>
<dbReference type="Gene3D" id="2.130.10.120">
    <property type="entry name" value="Prolyl oligopeptidase, N-terminal domain"/>
    <property type="match status" value="1"/>
</dbReference>